<name>D7A7L6_ANCN5</name>
<proteinExistence type="predicted"/>
<dbReference type="STRING" id="639283.Snov_1145"/>
<gene>
    <name evidence="1" type="ordered locus">Snov_1145</name>
</gene>
<dbReference type="KEGG" id="sno:Snov_1145"/>
<dbReference type="Proteomes" id="UP000006633">
    <property type="component" value="Chromosome"/>
</dbReference>
<dbReference type="HOGENOM" id="CLU_2025320_0_0_5"/>
<reference evidence="1 2" key="1">
    <citation type="journal article" date="2012" name="Stand. Genomic Sci.">
        <title>Complete genome sequence of the facultatively chemolithoautotrophic and methylotrophic alpha Proteobacterium Starkeya novella type strain (ATCC 8093(T)).</title>
        <authorList>
            <person name="Kappler U."/>
            <person name="Davenport K."/>
            <person name="Beatson S."/>
            <person name="Lucas S."/>
            <person name="Lapidus A."/>
            <person name="Copeland A."/>
            <person name="Berry K.W."/>
            <person name="Glavina Del Rio T."/>
            <person name="Hammon N."/>
            <person name="Dalin E."/>
            <person name="Tice H."/>
            <person name="Pitluck S."/>
            <person name="Richardson P."/>
            <person name="Bruce D."/>
            <person name="Goodwin L.A."/>
            <person name="Han C."/>
            <person name="Tapia R."/>
            <person name="Detter J.C."/>
            <person name="Chang Y.J."/>
            <person name="Jeffries C.D."/>
            <person name="Land M."/>
            <person name="Hauser L."/>
            <person name="Kyrpides N.C."/>
            <person name="Goker M."/>
            <person name="Ivanova N."/>
            <person name="Klenk H.P."/>
            <person name="Woyke T."/>
        </authorList>
    </citation>
    <scope>NUCLEOTIDE SEQUENCE [LARGE SCALE GENOMIC DNA]</scope>
    <source>
        <strain evidence="2">ATCC 8093 / DSM 506 / JCM 20403 / CCM 1077 / IAM 12100 / NBRC 12443 / NCIMB 10456</strain>
    </source>
</reference>
<evidence type="ECO:0000313" key="1">
    <source>
        <dbReference type="EMBL" id="ADH88464.1"/>
    </source>
</evidence>
<dbReference type="RefSeq" id="WP_013165969.1">
    <property type="nucleotide sequence ID" value="NC_014217.1"/>
</dbReference>
<keyword evidence="2" id="KW-1185">Reference proteome</keyword>
<dbReference type="AlphaFoldDB" id="D7A7L6"/>
<sequence length="122" mass="13216">METPVATPPTADSALLERLARVLHEMGLPCACQEEVERTLAAFAEFEARRARRRLLGAARERARLLRGYVACLPDIDGEASSNLAPEEIAEFADMFRVIAAAAAEGAASLEMLADSPCETRQ</sequence>
<evidence type="ECO:0000313" key="2">
    <source>
        <dbReference type="Proteomes" id="UP000006633"/>
    </source>
</evidence>
<protein>
    <submittedName>
        <fullName evidence="1">Uncharacterized protein</fullName>
    </submittedName>
</protein>
<dbReference type="eggNOG" id="ENOG5033KS3">
    <property type="taxonomic scope" value="Bacteria"/>
</dbReference>
<dbReference type="OrthoDB" id="7874170at2"/>
<organism evidence="1 2">
    <name type="scientific">Ancylobacter novellus (strain ATCC 8093 / DSM 506 / JCM 20403 / CCM 1077 / IAM 12100 / NBRC 12443 / NCIMB 10456)</name>
    <name type="common">Starkeya novella</name>
    <dbReference type="NCBI Taxonomy" id="639283"/>
    <lineage>
        <taxon>Bacteria</taxon>
        <taxon>Pseudomonadati</taxon>
        <taxon>Pseudomonadota</taxon>
        <taxon>Alphaproteobacteria</taxon>
        <taxon>Hyphomicrobiales</taxon>
        <taxon>Xanthobacteraceae</taxon>
        <taxon>Ancylobacter</taxon>
    </lineage>
</organism>
<accession>D7A7L6</accession>
<dbReference type="EMBL" id="CP002026">
    <property type="protein sequence ID" value="ADH88464.1"/>
    <property type="molecule type" value="Genomic_DNA"/>
</dbReference>